<dbReference type="SUPFAM" id="SSF55729">
    <property type="entry name" value="Acyl-CoA N-acyltransferases (Nat)"/>
    <property type="match status" value="1"/>
</dbReference>
<name>A0ABU3N5S0_9SPHN</name>
<dbReference type="Gene3D" id="3.40.630.30">
    <property type="match status" value="1"/>
</dbReference>
<evidence type="ECO:0000256" key="1">
    <source>
        <dbReference type="ARBA" id="ARBA00022679"/>
    </source>
</evidence>
<keyword evidence="2" id="KW-0012">Acyltransferase</keyword>
<evidence type="ECO:0000313" key="4">
    <source>
        <dbReference type="EMBL" id="MDT8759883.1"/>
    </source>
</evidence>
<dbReference type="Pfam" id="PF00583">
    <property type="entry name" value="Acetyltransf_1"/>
    <property type="match status" value="1"/>
</dbReference>
<dbReference type="PANTHER" id="PTHR43877:SF5">
    <property type="entry name" value="BLL8307 PROTEIN"/>
    <property type="match status" value="1"/>
</dbReference>
<dbReference type="EMBL" id="JALMLT010000003">
    <property type="protein sequence ID" value="MDT8759883.1"/>
    <property type="molecule type" value="Genomic_DNA"/>
</dbReference>
<dbReference type="InterPro" id="IPR016181">
    <property type="entry name" value="Acyl_CoA_acyltransferase"/>
</dbReference>
<dbReference type="InterPro" id="IPR000182">
    <property type="entry name" value="GNAT_dom"/>
</dbReference>
<gene>
    <name evidence="4" type="ORF">MZO42_14365</name>
</gene>
<evidence type="ECO:0000259" key="3">
    <source>
        <dbReference type="PROSITE" id="PS51186"/>
    </source>
</evidence>
<keyword evidence="1" id="KW-0808">Transferase</keyword>
<accession>A0ABU3N5S0</accession>
<feature type="domain" description="N-acetyltransferase" evidence="3">
    <location>
        <begin position="1"/>
        <end position="151"/>
    </location>
</feature>
<protein>
    <submittedName>
        <fullName evidence="4">GNAT family N-acetyltransferase</fullName>
    </submittedName>
</protein>
<comment type="caution">
    <text evidence="4">The sequence shown here is derived from an EMBL/GenBank/DDBJ whole genome shotgun (WGS) entry which is preliminary data.</text>
</comment>
<dbReference type="PANTHER" id="PTHR43877">
    <property type="entry name" value="AMINOALKYLPHOSPHONATE N-ACETYLTRANSFERASE-RELATED-RELATED"/>
    <property type="match status" value="1"/>
</dbReference>
<reference evidence="4" key="1">
    <citation type="submission" date="2022-04" db="EMBL/GenBank/DDBJ databases">
        <title>Tomato heritable bacteria conferring resistance against bacterial wilt.</title>
        <authorList>
            <person name="Yin J."/>
        </authorList>
    </citation>
    <scope>NUCLEOTIDE SEQUENCE</scope>
    <source>
        <strain evidence="4">Cra20</strain>
    </source>
</reference>
<proteinExistence type="predicted"/>
<organism evidence="4">
    <name type="scientific">Sphingomonas psychrotolerans</name>
    <dbReference type="NCBI Taxonomy" id="1327635"/>
    <lineage>
        <taxon>Bacteria</taxon>
        <taxon>Pseudomonadati</taxon>
        <taxon>Pseudomonadota</taxon>
        <taxon>Alphaproteobacteria</taxon>
        <taxon>Sphingomonadales</taxon>
        <taxon>Sphingomonadaceae</taxon>
        <taxon>Sphingomonas</taxon>
    </lineage>
</organism>
<dbReference type="InterPro" id="IPR050832">
    <property type="entry name" value="Bact_Acetyltransf"/>
</dbReference>
<evidence type="ECO:0000256" key="2">
    <source>
        <dbReference type="ARBA" id="ARBA00023315"/>
    </source>
</evidence>
<dbReference type="PROSITE" id="PS51186">
    <property type="entry name" value="GNAT"/>
    <property type="match status" value="1"/>
</dbReference>
<dbReference type="CDD" id="cd04301">
    <property type="entry name" value="NAT_SF"/>
    <property type="match status" value="1"/>
</dbReference>
<sequence length="151" mass="16618">MEIREGGLDEPQVVALLNVHFAGMLANSPKDSCHFLDLSGLRAPGVTFWSAWDGEDLLGCGALKQLDPAHGEIKSMRTAAEHLRRGTGAALVSHILKIARERGYKRLSLETGSGPAFEPAHALYRQFGFTECAPFAEYKEDPFSRFMSRVL</sequence>